<gene>
    <name evidence="6" type="ORF">ACFONL_19195</name>
</gene>
<dbReference type="InterPro" id="IPR004710">
    <property type="entry name" value="Bilac:Na_transpt"/>
</dbReference>
<dbReference type="InterPro" id="IPR002657">
    <property type="entry name" value="BilAc:Na_symport/Acr3"/>
</dbReference>
<evidence type="ECO:0000313" key="6">
    <source>
        <dbReference type="EMBL" id="MFC3639469.1"/>
    </source>
</evidence>
<evidence type="ECO:0000256" key="3">
    <source>
        <dbReference type="ARBA" id="ARBA00022989"/>
    </source>
</evidence>
<feature type="transmembrane region" description="Helical" evidence="5">
    <location>
        <begin position="6"/>
        <end position="27"/>
    </location>
</feature>
<keyword evidence="4 5" id="KW-0472">Membrane</keyword>
<feature type="transmembrane region" description="Helical" evidence="5">
    <location>
        <begin position="96"/>
        <end position="116"/>
    </location>
</feature>
<dbReference type="InterPro" id="IPR038770">
    <property type="entry name" value="Na+/solute_symporter_sf"/>
</dbReference>
<feature type="transmembrane region" description="Helical" evidence="5">
    <location>
        <begin position="168"/>
        <end position="189"/>
    </location>
</feature>
<feature type="transmembrane region" description="Helical" evidence="5">
    <location>
        <begin position="226"/>
        <end position="245"/>
    </location>
</feature>
<dbReference type="RefSeq" id="WP_191319228.1">
    <property type="nucleotide sequence ID" value="NZ_BNCG01000007.1"/>
</dbReference>
<dbReference type="PANTHER" id="PTHR10361">
    <property type="entry name" value="SODIUM-BILE ACID COTRANSPORTER"/>
    <property type="match status" value="1"/>
</dbReference>
<dbReference type="PANTHER" id="PTHR10361:SF28">
    <property type="entry name" value="P3 PROTEIN-RELATED"/>
    <property type="match status" value="1"/>
</dbReference>
<feature type="transmembrane region" description="Helical" evidence="5">
    <location>
        <begin position="195"/>
        <end position="214"/>
    </location>
</feature>
<feature type="transmembrane region" description="Helical" evidence="5">
    <location>
        <begin position="251"/>
        <end position="269"/>
    </location>
</feature>
<organism evidence="6 7">
    <name type="scientific">Camelimonas fluminis</name>
    <dbReference type="NCBI Taxonomy" id="1576911"/>
    <lineage>
        <taxon>Bacteria</taxon>
        <taxon>Pseudomonadati</taxon>
        <taxon>Pseudomonadota</taxon>
        <taxon>Alphaproteobacteria</taxon>
        <taxon>Hyphomicrobiales</taxon>
        <taxon>Chelatococcaceae</taxon>
        <taxon>Camelimonas</taxon>
    </lineage>
</organism>
<keyword evidence="7" id="KW-1185">Reference proteome</keyword>
<evidence type="ECO:0000313" key="7">
    <source>
        <dbReference type="Proteomes" id="UP001595704"/>
    </source>
</evidence>
<comment type="caution">
    <text evidence="6">The sequence shown here is derived from an EMBL/GenBank/DDBJ whole genome shotgun (WGS) entry which is preliminary data.</text>
</comment>
<accession>A0ABV7UL78</accession>
<name>A0ABV7UL78_9HYPH</name>
<feature type="transmembrane region" description="Helical" evidence="5">
    <location>
        <begin position="136"/>
        <end position="156"/>
    </location>
</feature>
<proteinExistence type="predicted"/>
<evidence type="ECO:0000256" key="2">
    <source>
        <dbReference type="ARBA" id="ARBA00022692"/>
    </source>
</evidence>
<keyword evidence="2 5" id="KW-0812">Transmembrane</keyword>
<evidence type="ECO:0000256" key="1">
    <source>
        <dbReference type="ARBA" id="ARBA00004141"/>
    </source>
</evidence>
<reference evidence="7" key="1">
    <citation type="journal article" date="2019" name="Int. J. Syst. Evol. Microbiol.">
        <title>The Global Catalogue of Microorganisms (GCM) 10K type strain sequencing project: providing services to taxonomists for standard genome sequencing and annotation.</title>
        <authorList>
            <consortium name="The Broad Institute Genomics Platform"/>
            <consortium name="The Broad Institute Genome Sequencing Center for Infectious Disease"/>
            <person name="Wu L."/>
            <person name="Ma J."/>
        </authorList>
    </citation>
    <scope>NUCLEOTIDE SEQUENCE [LARGE SCALE GENOMIC DNA]</scope>
    <source>
        <strain evidence="7">KCTC 42282</strain>
    </source>
</reference>
<evidence type="ECO:0000256" key="5">
    <source>
        <dbReference type="SAM" id="Phobius"/>
    </source>
</evidence>
<feature type="transmembrane region" description="Helical" evidence="5">
    <location>
        <begin position="39"/>
        <end position="58"/>
    </location>
</feature>
<protein>
    <submittedName>
        <fullName evidence="6">Bile acid:sodium symporter family protein</fullName>
    </submittedName>
</protein>
<dbReference type="Pfam" id="PF01758">
    <property type="entry name" value="SBF"/>
    <property type="match status" value="1"/>
</dbReference>
<sequence>MVTTVSLIAIKISVALLIMAIGLGARLTDASFLLRRPGLLLRSVLAMYVLVPLTSFALAKLLPLTGSMRAALLVLAVSAGAPLLPRKLQAYGNGAFSFSLVVISSLLAIVLAPAWLALFARHFGAPTLISVRDVASAIAITFLAPLLAGMVAGRFFPALADRYASRISAIAGLVLALGAVVLLGAHWRMLAEIDLIGLVALLLLVTIATLIGHVCGGPSEGNRTTLAIACATRHLGVAVIIATAFPGPRVVVILACYLLTSAIISLPYLRWRRRVAEAAAASHRQLA</sequence>
<evidence type="ECO:0000256" key="4">
    <source>
        <dbReference type="ARBA" id="ARBA00023136"/>
    </source>
</evidence>
<feature type="transmembrane region" description="Helical" evidence="5">
    <location>
        <begin position="64"/>
        <end position="84"/>
    </location>
</feature>
<dbReference type="Gene3D" id="1.20.1530.20">
    <property type="match status" value="1"/>
</dbReference>
<dbReference type="EMBL" id="JBHRYC010000093">
    <property type="protein sequence ID" value="MFC3639469.1"/>
    <property type="molecule type" value="Genomic_DNA"/>
</dbReference>
<dbReference type="Proteomes" id="UP001595704">
    <property type="component" value="Unassembled WGS sequence"/>
</dbReference>
<keyword evidence="3 5" id="KW-1133">Transmembrane helix</keyword>
<comment type="subcellular location">
    <subcellularLocation>
        <location evidence="1">Membrane</location>
        <topology evidence="1">Multi-pass membrane protein</topology>
    </subcellularLocation>
</comment>